<feature type="chain" id="PRO_5046874487" description="DUF3558 domain-containing protein" evidence="2">
    <location>
        <begin position="21"/>
        <end position="306"/>
    </location>
</feature>
<reference evidence="3 4" key="1">
    <citation type="submission" date="2024-10" db="EMBL/GenBank/DDBJ databases">
        <title>The Natural Products Discovery Center: Release of the First 8490 Sequenced Strains for Exploring Actinobacteria Biosynthetic Diversity.</title>
        <authorList>
            <person name="Kalkreuter E."/>
            <person name="Kautsar S.A."/>
            <person name="Yang D."/>
            <person name="Bader C.D."/>
            <person name="Teijaro C.N."/>
            <person name="Fluegel L."/>
            <person name="Davis C.M."/>
            <person name="Simpson J.R."/>
            <person name="Lauterbach L."/>
            <person name="Steele A.D."/>
            <person name="Gui C."/>
            <person name="Meng S."/>
            <person name="Li G."/>
            <person name="Viehrig K."/>
            <person name="Ye F."/>
            <person name="Su P."/>
            <person name="Kiefer A.F."/>
            <person name="Nichols A."/>
            <person name="Cepeda A.J."/>
            <person name="Yan W."/>
            <person name="Fan B."/>
            <person name="Jiang Y."/>
            <person name="Adhikari A."/>
            <person name="Zheng C.-J."/>
            <person name="Schuster L."/>
            <person name="Cowan T.M."/>
            <person name="Smanski M.J."/>
            <person name="Chevrette M.G."/>
            <person name="De Carvalho L.P.S."/>
            <person name="Shen B."/>
        </authorList>
    </citation>
    <scope>NUCLEOTIDE SEQUENCE [LARGE SCALE GENOMIC DNA]</scope>
    <source>
        <strain evidence="3 4">NPDC020568</strain>
    </source>
</reference>
<protein>
    <recommendedName>
        <fullName evidence="5">DUF3558 domain-containing protein</fullName>
    </recommendedName>
</protein>
<dbReference type="EMBL" id="JBIRUQ010000001">
    <property type="protein sequence ID" value="MFI1459240.1"/>
    <property type="molecule type" value="Genomic_DNA"/>
</dbReference>
<gene>
    <name evidence="3" type="ORF">ACH4WX_00810</name>
</gene>
<evidence type="ECO:0000313" key="3">
    <source>
        <dbReference type="EMBL" id="MFI1459240.1"/>
    </source>
</evidence>
<feature type="region of interest" description="Disordered" evidence="1">
    <location>
        <begin position="109"/>
        <end position="136"/>
    </location>
</feature>
<dbReference type="RefSeq" id="WP_033241178.1">
    <property type="nucleotide sequence ID" value="NZ_JBIRUQ010000001.1"/>
</dbReference>
<name>A0ABW7TDZ3_9NOCA</name>
<organism evidence="3 4">
    <name type="scientific">Nocardia carnea</name>
    <dbReference type="NCBI Taxonomy" id="37328"/>
    <lineage>
        <taxon>Bacteria</taxon>
        <taxon>Bacillati</taxon>
        <taxon>Actinomycetota</taxon>
        <taxon>Actinomycetes</taxon>
        <taxon>Mycobacteriales</taxon>
        <taxon>Nocardiaceae</taxon>
        <taxon>Nocardia</taxon>
    </lineage>
</organism>
<sequence length="306" mass="32577">MFRRLTVLCLLLACLTPCTTGTTGRSPAGDAYWLPESATNADRMDLLRRARGVDPCALLPRESLGEYGEVLRVYNPGPSACTAEIASAKAGGRIRLDLEVAVRWAGVPEPEEKPSRVIEGARVTSDGDSVLETDEGRSQDRRCSVAAVFPSLATLAVNTSSPAGTEACPIGEQVMTNALHEWINQPAQGSSPDTVLTLVNDIDPCATATALGVTVSAAEQSMWSCIFTYNGHLVSLHYAYARKLSTPQPPDFGVGPYEVYRSDVIDSERTFFSSTIGPPMETAEIPGQRSANHLPALAGGILAAPR</sequence>
<evidence type="ECO:0000256" key="1">
    <source>
        <dbReference type="SAM" id="MobiDB-lite"/>
    </source>
</evidence>
<comment type="caution">
    <text evidence="3">The sequence shown here is derived from an EMBL/GenBank/DDBJ whole genome shotgun (WGS) entry which is preliminary data.</text>
</comment>
<proteinExistence type="predicted"/>
<evidence type="ECO:0008006" key="5">
    <source>
        <dbReference type="Google" id="ProtNLM"/>
    </source>
</evidence>
<dbReference type="Proteomes" id="UP001611263">
    <property type="component" value="Unassembled WGS sequence"/>
</dbReference>
<feature type="signal peptide" evidence="2">
    <location>
        <begin position="1"/>
        <end position="20"/>
    </location>
</feature>
<accession>A0ABW7TDZ3</accession>
<keyword evidence="2" id="KW-0732">Signal</keyword>
<evidence type="ECO:0000256" key="2">
    <source>
        <dbReference type="SAM" id="SignalP"/>
    </source>
</evidence>
<keyword evidence="4" id="KW-1185">Reference proteome</keyword>
<evidence type="ECO:0000313" key="4">
    <source>
        <dbReference type="Proteomes" id="UP001611263"/>
    </source>
</evidence>
<dbReference type="GeneID" id="93506485"/>